<evidence type="ECO:0000256" key="1">
    <source>
        <dbReference type="SAM" id="MobiDB-lite"/>
    </source>
</evidence>
<dbReference type="AlphaFoldDB" id="A0A8H3J6Q1"/>
<feature type="region of interest" description="Disordered" evidence="1">
    <location>
        <begin position="197"/>
        <end position="216"/>
    </location>
</feature>
<reference evidence="3" key="1">
    <citation type="submission" date="2021-03" db="EMBL/GenBank/DDBJ databases">
        <authorList>
            <person name="Tagirdzhanova G."/>
        </authorList>
    </citation>
    <scope>NUCLEOTIDE SEQUENCE</scope>
</reference>
<gene>
    <name evidence="3" type="ORF">ALECFALPRED_009176</name>
</gene>
<dbReference type="EMBL" id="CAJPDR010000666">
    <property type="protein sequence ID" value="CAF9941534.1"/>
    <property type="molecule type" value="Genomic_DNA"/>
</dbReference>
<accession>A0A8H3J6Q1</accession>
<feature type="region of interest" description="Disordered" evidence="1">
    <location>
        <begin position="507"/>
        <end position="541"/>
    </location>
</feature>
<feature type="compositionally biased region" description="Acidic residues" evidence="1">
    <location>
        <begin position="200"/>
        <end position="216"/>
    </location>
</feature>
<dbReference type="SUPFAM" id="SSF52047">
    <property type="entry name" value="RNI-like"/>
    <property type="match status" value="1"/>
</dbReference>
<protein>
    <recommendedName>
        <fullName evidence="2">F-box domain-containing protein</fullName>
    </recommendedName>
</protein>
<dbReference type="PROSITE" id="PS50181">
    <property type="entry name" value="FBOX"/>
    <property type="match status" value="1"/>
</dbReference>
<sequence>MGQTTCRTRINGDSTSMAKSHYSQVMRWTPPPLQDTVSMPWNLDRFHGKNTKLPKNIFWRLETRPNPTFPSRLFTMPLDILEHLLDRMTKRDAFQLSQTCKNFMWHPIVLKAIFSEPISIAEIGKWYRHLPDCGMNTKMMVGPPVTWGINASTGPLVRRLAVPEWISEQDIRDLIANCPNLHALDFTEFFESVPHPLGWESEEDSDEDSDDDEEQGDLEYWPSMLDRCPDLFANLRSIHLPYGCWRTVYSRLHSYQQTHTACLPKLLHLAKHLQSLELSCQQEPKIDPSPETRRKVSAKLLAEILDNVSRGLTTLALYYSESTIDNIESFLQPLSVFPNLRTIKLSLHRDLLMYERDSQFRYGFNSIIAPILFSPTRYYEHDTASVLQYLSTIKKINDRGRFSLVSSDCGEDYHSTLRDYYGLCHTELIHGPRDDIWTPVWTWNDRLDWIKGDPNHPAVEVLEVGKCRALFKELTKSRIPVSVVLEPLTVPFGAFFASPWDEGVSHGRHGGSENAGTVLNGCSQSLSGNGAMTPSTRDLGRQPKQHFIQRRVLTTITLKHPSPSHSIPTQLDDQRQRTVSVDLAAVEDKPSYSDYKDSLGFRSLVLAAWVSQKQKSLQRKQRGNAAKSNPKPFIIPAAPDIVDAKSEIPDPIWRLNEIGDLVDDLRLIWHRSFAYVYTKLSFEHCDPNPDWTEWSKRMHKCKMHLRGRLWREAEHTALLLRRIPIDFPRLTRLALYIPTGLYPHHDQTFINHALPGTGWTVKHCGSVGGVPPTPSLDGACLKLADDICPFIRRVFTRPTPTDDPSAVIVHDEEWHRTKRPLFDLDGEYKSMEQLLTEPLPENYTKGND</sequence>
<comment type="caution">
    <text evidence="3">The sequence shown here is derived from an EMBL/GenBank/DDBJ whole genome shotgun (WGS) entry which is preliminary data.</text>
</comment>
<dbReference type="Proteomes" id="UP000664203">
    <property type="component" value="Unassembled WGS sequence"/>
</dbReference>
<organism evidence="3 4">
    <name type="scientific">Alectoria fallacina</name>
    <dbReference type="NCBI Taxonomy" id="1903189"/>
    <lineage>
        <taxon>Eukaryota</taxon>
        <taxon>Fungi</taxon>
        <taxon>Dikarya</taxon>
        <taxon>Ascomycota</taxon>
        <taxon>Pezizomycotina</taxon>
        <taxon>Lecanoromycetes</taxon>
        <taxon>OSLEUM clade</taxon>
        <taxon>Lecanoromycetidae</taxon>
        <taxon>Lecanorales</taxon>
        <taxon>Lecanorineae</taxon>
        <taxon>Parmeliaceae</taxon>
        <taxon>Alectoria</taxon>
    </lineage>
</organism>
<evidence type="ECO:0000259" key="2">
    <source>
        <dbReference type="PROSITE" id="PS50181"/>
    </source>
</evidence>
<evidence type="ECO:0000313" key="4">
    <source>
        <dbReference type="Proteomes" id="UP000664203"/>
    </source>
</evidence>
<dbReference type="Pfam" id="PF00646">
    <property type="entry name" value="F-box"/>
    <property type="match status" value="1"/>
</dbReference>
<dbReference type="InterPro" id="IPR001810">
    <property type="entry name" value="F-box_dom"/>
</dbReference>
<feature type="compositionally biased region" description="Polar residues" evidence="1">
    <location>
        <begin position="514"/>
        <end position="536"/>
    </location>
</feature>
<name>A0A8H3J6Q1_9LECA</name>
<dbReference type="OrthoDB" id="5288823at2759"/>
<proteinExistence type="predicted"/>
<keyword evidence="4" id="KW-1185">Reference proteome</keyword>
<evidence type="ECO:0000313" key="3">
    <source>
        <dbReference type="EMBL" id="CAF9941534.1"/>
    </source>
</evidence>
<feature type="domain" description="F-box" evidence="2">
    <location>
        <begin position="70"/>
        <end position="103"/>
    </location>
</feature>